<proteinExistence type="predicted"/>
<evidence type="ECO:0000313" key="2">
    <source>
        <dbReference type="Proteomes" id="UP001177670"/>
    </source>
</evidence>
<dbReference type="EMBL" id="JAHYIQ010000009">
    <property type="protein sequence ID" value="KAK1129018.1"/>
    <property type="molecule type" value="Genomic_DNA"/>
</dbReference>
<dbReference type="Proteomes" id="UP001177670">
    <property type="component" value="Unassembled WGS sequence"/>
</dbReference>
<sequence length="73" mass="7652">MNGAQFAAVGTAGFSENCADSSVVERLDGLSEEFVRNESVGDRYTSGLACVRESITSQLTGENKNGCDAVSKD</sequence>
<reference evidence="1" key="1">
    <citation type="submission" date="2021-10" db="EMBL/GenBank/DDBJ databases">
        <title>Melipona bicolor Genome sequencing and assembly.</title>
        <authorList>
            <person name="Araujo N.S."/>
            <person name="Arias M.C."/>
        </authorList>
    </citation>
    <scope>NUCLEOTIDE SEQUENCE</scope>
    <source>
        <strain evidence="1">USP_2M_L1-L4_2017</strain>
        <tissue evidence="1">Whole body</tissue>
    </source>
</reference>
<name>A0AA40G1Z7_9HYME</name>
<accession>A0AA40G1Z7</accession>
<dbReference type="AlphaFoldDB" id="A0AA40G1Z7"/>
<organism evidence="1 2">
    <name type="scientific">Melipona bicolor</name>
    <dbReference type="NCBI Taxonomy" id="60889"/>
    <lineage>
        <taxon>Eukaryota</taxon>
        <taxon>Metazoa</taxon>
        <taxon>Ecdysozoa</taxon>
        <taxon>Arthropoda</taxon>
        <taxon>Hexapoda</taxon>
        <taxon>Insecta</taxon>
        <taxon>Pterygota</taxon>
        <taxon>Neoptera</taxon>
        <taxon>Endopterygota</taxon>
        <taxon>Hymenoptera</taxon>
        <taxon>Apocrita</taxon>
        <taxon>Aculeata</taxon>
        <taxon>Apoidea</taxon>
        <taxon>Anthophila</taxon>
        <taxon>Apidae</taxon>
        <taxon>Melipona</taxon>
    </lineage>
</organism>
<comment type="caution">
    <text evidence="1">The sequence shown here is derived from an EMBL/GenBank/DDBJ whole genome shotgun (WGS) entry which is preliminary data.</text>
</comment>
<evidence type="ECO:0000313" key="1">
    <source>
        <dbReference type="EMBL" id="KAK1129018.1"/>
    </source>
</evidence>
<keyword evidence="2" id="KW-1185">Reference proteome</keyword>
<gene>
    <name evidence="1" type="ORF">K0M31_020151</name>
</gene>
<protein>
    <submittedName>
        <fullName evidence="1">Uncharacterized protein</fullName>
    </submittedName>
</protein>